<feature type="compositionally biased region" description="Basic and acidic residues" evidence="1">
    <location>
        <begin position="26"/>
        <end position="39"/>
    </location>
</feature>
<gene>
    <name evidence="2" type="ORF">A4A58_18490</name>
</gene>
<reference evidence="2 3" key="1">
    <citation type="submission" date="2016-03" db="EMBL/GenBank/DDBJ databases">
        <title>Microsymbionts genomes from the relict species Vavilovia formosa (Stev.) Fed.</title>
        <authorList>
            <person name="Kopat V."/>
            <person name="Chirak E."/>
            <person name="Kimeklis A."/>
            <person name="Andronov E."/>
        </authorList>
    </citation>
    <scope>NUCLEOTIDE SEQUENCE [LARGE SCALE GENOMIC DNA]</scope>
    <source>
        <strain evidence="2 3">Vaf07</strain>
    </source>
</reference>
<comment type="caution">
    <text evidence="2">The sequence shown here is derived from an EMBL/GenBank/DDBJ whole genome shotgun (WGS) entry which is preliminary data.</text>
</comment>
<protein>
    <submittedName>
        <fullName evidence="2">Uncharacterized protein</fullName>
    </submittedName>
</protein>
<name>A0A163XCD3_9BRAD</name>
<evidence type="ECO:0000313" key="3">
    <source>
        <dbReference type="Proteomes" id="UP000076574"/>
    </source>
</evidence>
<proteinExistence type="predicted"/>
<dbReference type="Proteomes" id="UP000076574">
    <property type="component" value="Unassembled WGS sequence"/>
</dbReference>
<dbReference type="EMBL" id="LVYV01000055">
    <property type="protein sequence ID" value="KZD20716.1"/>
    <property type="molecule type" value="Genomic_DNA"/>
</dbReference>
<sequence length="323" mass="36056">MTRLQNAQSAAAGERGQRRGTSPDVAAERDARSSEDRQRSQTAYERFVQQRDQEVQAANSPDTNERSLVAKVETFTLQDELKAFCNGVWRSQLPENTRINVIANCKRRLQLMAIDDQKDAETRQMEASGELLPELIQQLKQMPDNEDTLRQLQNLKSDNHYRLPSLSFPDQNKYLQAIDSRLAQISTKRLNDKCAVVTSKISVPNGIRDAVVIDGLDGVSLAYFLCGPVLTTDKVSITLRQDDVVDVKVGSFTLTFARRRYLKDRKIEVALNSPIQGGVNALILTGASNGTDQLAIGNPNFFVVNFYSQFSPQVDAHLSQPAQ</sequence>
<evidence type="ECO:0000313" key="2">
    <source>
        <dbReference type="EMBL" id="KZD20716.1"/>
    </source>
</evidence>
<feature type="region of interest" description="Disordered" evidence="1">
    <location>
        <begin position="1"/>
        <end position="42"/>
    </location>
</feature>
<dbReference type="AlphaFoldDB" id="A0A163XCD3"/>
<accession>A0A163XCD3</accession>
<organism evidence="2 3">
    <name type="scientific">Tardiphaga robiniae</name>
    <dbReference type="NCBI Taxonomy" id="943830"/>
    <lineage>
        <taxon>Bacteria</taxon>
        <taxon>Pseudomonadati</taxon>
        <taxon>Pseudomonadota</taxon>
        <taxon>Alphaproteobacteria</taxon>
        <taxon>Hyphomicrobiales</taxon>
        <taxon>Nitrobacteraceae</taxon>
        <taxon>Tardiphaga</taxon>
    </lineage>
</organism>
<keyword evidence="3" id="KW-1185">Reference proteome</keyword>
<evidence type="ECO:0000256" key="1">
    <source>
        <dbReference type="SAM" id="MobiDB-lite"/>
    </source>
</evidence>